<dbReference type="PRINTS" id="PR00097">
    <property type="entry name" value="ANTSNTHASEII"/>
</dbReference>
<feature type="binding site" evidence="8">
    <location>
        <position position="226"/>
    </location>
    <ligand>
        <name>L-glutamine</name>
        <dbReference type="ChEBI" id="CHEBI:58359"/>
    </ligand>
</feature>
<dbReference type="HAMAP" id="MF_01209">
    <property type="entry name" value="CPSase_S_chain"/>
    <property type="match status" value="1"/>
</dbReference>
<dbReference type="EMBL" id="JACSNV010000004">
    <property type="protein sequence ID" value="MBM6877376.1"/>
    <property type="molecule type" value="Genomic_DNA"/>
</dbReference>
<feature type="binding site" evidence="8">
    <location>
        <position position="252"/>
    </location>
    <ligand>
        <name>L-glutamine</name>
        <dbReference type="ChEBI" id="CHEBI:58359"/>
    </ligand>
</feature>
<gene>
    <name evidence="8 10" type="primary">carA</name>
    <name evidence="10" type="ORF">H9X83_04265</name>
</gene>
<dbReference type="Proteomes" id="UP000729290">
    <property type="component" value="Unassembled WGS sequence"/>
</dbReference>
<evidence type="ECO:0000256" key="8">
    <source>
        <dbReference type="HAMAP-Rule" id="MF_01209"/>
    </source>
</evidence>
<dbReference type="SUPFAM" id="SSF52317">
    <property type="entry name" value="Class I glutamine amidotransferase-like"/>
    <property type="match status" value="1"/>
</dbReference>
<dbReference type="PRINTS" id="PR00099">
    <property type="entry name" value="CPSGATASE"/>
</dbReference>
<feature type="region of interest" description="CPSase" evidence="8">
    <location>
        <begin position="1"/>
        <end position="175"/>
    </location>
</feature>
<dbReference type="InterPro" id="IPR050472">
    <property type="entry name" value="Anth_synth/Amidotransfase"/>
</dbReference>
<feature type="binding site" evidence="8">
    <location>
        <position position="293"/>
    </location>
    <ligand>
        <name>L-glutamine</name>
        <dbReference type="ChEBI" id="CHEBI:58359"/>
    </ligand>
</feature>
<keyword evidence="8" id="KW-0665">Pyrimidine biosynthesis</keyword>
<evidence type="ECO:0000256" key="1">
    <source>
        <dbReference type="ARBA" id="ARBA00005077"/>
    </source>
</evidence>
<sequence>MGPKNRKLILEDRSEYYGWGFGSEDDSVFELVFNTSMAGYQEILSDPSYTGQGVVMTYPLIGNYGMSKDDYETQTPTISAMILREYNDAPSYFRSEETLGAVMERFHIPGIYGVDTRKLTRSIRDFGSRRALLTDAATPLEEGLAKLKATPVPKDAVARVSCKEIWRLPAKEPEFHIVAVDCGIKGNILRQWHQRNCDVTVVPWNTTAQEIMALRPDGVFFSNGPGDPEDVPEVMETARALRGKYPIFGICLGHQILALSYGAKMYKMKFGHHGGNHPVKDLTTGHVSMTAQNHSYAVAEESLCHTPLTLTHKNLLDGTVEGMMCREDRVMSVQFHPESAPGPQDSAHLFDRFLDWLKEDTAYGKTK</sequence>
<reference evidence="10 11" key="1">
    <citation type="journal article" date="2021" name="Sci. Rep.">
        <title>The distribution of antibiotic resistance genes in chicken gut microbiota commensals.</title>
        <authorList>
            <person name="Juricova H."/>
            <person name="Matiasovicova J."/>
            <person name="Kubasova T."/>
            <person name="Cejkova D."/>
            <person name="Rychlik I."/>
        </authorList>
    </citation>
    <scope>NUCLEOTIDE SEQUENCE [LARGE SCALE GENOMIC DNA]</scope>
    <source>
        <strain evidence="10 11">An431b</strain>
    </source>
</reference>
<organism evidence="10 11">
    <name type="scientific">Anaerotignum lactatifermentans</name>
    <dbReference type="NCBI Taxonomy" id="160404"/>
    <lineage>
        <taxon>Bacteria</taxon>
        <taxon>Bacillati</taxon>
        <taxon>Bacillota</taxon>
        <taxon>Clostridia</taxon>
        <taxon>Lachnospirales</taxon>
        <taxon>Anaerotignaceae</taxon>
        <taxon>Anaerotignum</taxon>
    </lineage>
</organism>
<comment type="caution">
    <text evidence="10">The sequence shown here is derived from an EMBL/GenBank/DDBJ whole genome shotgun (WGS) entry which is preliminary data.</text>
</comment>
<dbReference type="PANTHER" id="PTHR43418:SF7">
    <property type="entry name" value="CARBAMOYL-PHOSPHATE SYNTHASE SMALL CHAIN"/>
    <property type="match status" value="1"/>
</dbReference>
<feature type="binding site" evidence="8">
    <location>
        <position position="296"/>
    </location>
    <ligand>
        <name>L-glutamine</name>
        <dbReference type="ChEBI" id="CHEBI:58359"/>
    </ligand>
</feature>
<dbReference type="InterPro" id="IPR017926">
    <property type="entry name" value="GATASE"/>
</dbReference>
<keyword evidence="8" id="KW-0028">Amino-acid biosynthesis</keyword>
<proteinExistence type="inferred from homology"/>
<dbReference type="SMART" id="SM01097">
    <property type="entry name" value="CPSase_sm_chain"/>
    <property type="match status" value="1"/>
</dbReference>
<protein>
    <recommendedName>
        <fullName evidence="8">Carbamoyl phosphate synthase small chain</fullName>
        <ecNumber evidence="8">6.3.5.5</ecNumber>
    </recommendedName>
    <alternativeName>
        <fullName evidence="8">Carbamoyl phosphate synthetase glutamine chain</fullName>
    </alternativeName>
</protein>
<evidence type="ECO:0000259" key="9">
    <source>
        <dbReference type="SMART" id="SM01097"/>
    </source>
</evidence>
<dbReference type="NCBIfam" id="NF009475">
    <property type="entry name" value="PRK12838.1"/>
    <property type="match status" value="1"/>
</dbReference>
<name>A0ABS2G7C6_9FIRM</name>
<dbReference type="InterPro" id="IPR006274">
    <property type="entry name" value="CarbamoylP_synth_ssu"/>
</dbReference>
<dbReference type="Gene3D" id="3.40.50.880">
    <property type="match status" value="1"/>
</dbReference>
<keyword evidence="3 8" id="KW-0436">Ligase</keyword>
<dbReference type="InterPro" id="IPR029062">
    <property type="entry name" value="Class_I_gatase-like"/>
</dbReference>
<dbReference type="InterPro" id="IPR002474">
    <property type="entry name" value="CarbamoylP_synth_ssu_N"/>
</dbReference>
<evidence type="ECO:0000256" key="3">
    <source>
        <dbReference type="ARBA" id="ARBA00022598"/>
    </source>
</evidence>
<evidence type="ECO:0000256" key="5">
    <source>
        <dbReference type="ARBA" id="ARBA00022840"/>
    </source>
</evidence>
<comment type="catalytic activity">
    <reaction evidence="7 8">
        <text>hydrogencarbonate + L-glutamine + 2 ATP + H2O = carbamoyl phosphate + L-glutamate + 2 ADP + phosphate + 2 H(+)</text>
        <dbReference type="Rhea" id="RHEA:18633"/>
        <dbReference type="ChEBI" id="CHEBI:15377"/>
        <dbReference type="ChEBI" id="CHEBI:15378"/>
        <dbReference type="ChEBI" id="CHEBI:17544"/>
        <dbReference type="ChEBI" id="CHEBI:29985"/>
        <dbReference type="ChEBI" id="CHEBI:30616"/>
        <dbReference type="ChEBI" id="CHEBI:43474"/>
        <dbReference type="ChEBI" id="CHEBI:58228"/>
        <dbReference type="ChEBI" id="CHEBI:58359"/>
        <dbReference type="ChEBI" id="CHEBI:456216"/>
        <dbReference type="EC" id="6.3.5.5"/>
    </reaction>
</comment>
<dbReference type="PRINTS" id="PR00096">
    <property type="entry name" value="GATASE"/>
</dbReference>
<comment type="function">
    <text evidence="8">Small subunit of the glutamine-dependent carbamoyl phosphate synthetase (CPSase). CPSase catalyzes the formation of carbamoyl phosphate from the ammonia moiety of glutamine, carbonate, and phosphate donated by ATP, constituting the first step of 2 biosynthetic pathways, one leading to arginine and/or urea and the other to pyrimidine nucleotides. The small subunit (glutamine amidotransferase) binds and cleaves glutamine to supply the large subunit with the substrate ammonia.</text>
</comment>
<keyword evidence="4 8" id="KW-0547">Nucleotide-binding</keyword>
<dbReference type="EC" id="6.3.5.5" evidence="8"/>
<comment type="catalytic activity">
    <reaction evidence="8">
        <text>L-glutamine + H2O = L-glutamate + NH4(+)</text>
        <dbReference type="Rhea" id="RHEA:15889"/>
        <dbReference type="ChEBI" id="CHEBI:15377"/>
        <dbReference type="ChEBI" id="CHEBI:28938"/>
        <dbReference type="ChEBI" id="CHEBI:29985"/>
        <dbReference type="ChEBI" id="CHEBI:58359"/>
    </reaction>
</comment>
<dbReference type="PROSITE" id="PS51273">
    <property type="entry name" value="GATASE_TYPE_1"/>
    <property type="match status" value="1"/>
</dbReference>
<dbReference type="Gene3D" id="3.50.30.20">
    <property type="entry name" value="Carbamoyl-phosphate synthase small subunit, N-terminal domain"/>
    <property type="match status" value="1"/>
</dbReference>
<dbReference type="CDD" id="cd01744">
    <property type="entry name" value="GATase1_CPSase"/>
    <property type="match status" value="1"/>
</dbReference>
<evidence type="ECO:0000313" key="11">
    <source>
        <dbReference type="Proteomes" id="UP000729290"/>
    </source>
</evidence>
<dbReference type="RefSeq" id="WP_205133382.1">
    <property type="nucleotide sequence ID" value="NZ_JACSNT010000005.1"/>
</dbReference>
<feature type="binding site" evidence="8">
    <location>
        <position position="224"/>
    </location>
    <ligand>
        <name>L-glutamine</name>
        <dbReference type="ChEBI" id="CHEBI:58359"/>
    </ligand>
</feature>
<dbReference type="Pfam" id="PF00988">
    <property type="entry name" value="CPSase_sm_chain"/>
    <property type="match status" value="1"/>
</dbReference>
<evidence type="ECO:0000256" key="2">
    <source>
        <dbReference type="ARBA" id="ARBA00007800"/>
    </source>
</evidence>
<feature type="active site" evidence="8">
    <location>
        <position position="338"/>
    </location>
</feature>
<keyword evidence="11" id="KW-1185">Reference proteome</keyword>
<feature type="active site" description="Nucleophile" evidence="8">
    <location>
        <position position="251"/>
    </location>
</feature>
<dbReference type="InterPro" id="IPR036480">
    <property type="entry name" value="CarbP_synth_ssu_N_sf"/>
</dbReference>
<dbReference type="NCBIfam" id="TIGR01368">
    <property type="entry name" value="CPSaseIIsmall"/>
    <property type="match status" value="1"/>
</dbReference>
<comment type="subunit">
    <text evidence="8">Composed of two chains; the small (or glutamine) chain promotes the hydrolysis of glutamine to ammonia, which is used by the large (or ammonia) chain to synthesize carbamoyl phosphate. Tetramer of heterodimers (alpha,beta)4.</text>
</comment>
<evidence type="ECO:0000256" key="4">
    <source>
        <dbReference type="ARBA" id="ARBA00022741"/>
    </source>
</evidence>
<evidence type="ECO:0000256" key="6">
    <source>
        <dbReference type="ARBA" id="ARBA00022962"/>
    </source>
</evidence>
<feature type="active site" evidence="8">
    <location>
        <position position="336"/>
    </location>
</feature>
<dbReference type="Pfam" id="PF00117">
    <property type="entry name" value="GATase"/>
    <property type="match status" value="1"/>
</dbReference>
<dbReference type="InterPro" id="IPR035686">
    <property type="entry name" value="CPSase_GATase1"/>
</dbReference>
<keyword evidence="5 8" id="KW-0067">ATP-binding</keyword>
<feature type="domain" description="Carbamoyl-phosphate synthase small subunit N-terminal" evidence="9">
    <location>
        <begin position="4"/>
        <end position="134"/>
    </location>
</feature>
<feature type="binding site" evidence="8">
    <location>
        <position position="255"/>
    </location>
    <ligand>
        <name>L-glutamine</name>
        <dbReference type="ChEBI" id="CHEBI:58359"/>
    </ligand>
</feature>
<comment type="similarity">
    <text evidence="2 8">Belongs to the CarA family.</text>
</comment>
<keyword evidence="6 8" id="KW-0315">Glutamine amidotransferase</keyword>
<comment type="caution">
    <text evidence="8">Lacks conserved residue(s) required for the propagation of feature annotation.</text>
</comment>
<comment type="pathway">
    <text evidence="8">Pyrimidine metabolism; UMP biosynthesis via de novo pathway; (S)-dihydroorotate from bicarbonate: step 1/3.</text>
</comment>
<dbReference type="GO" id="GO:0004088">
    <property type="term" value="F:carbamoyl-phosphate synthase (glutamine-hydrolyzing) activity"/>
    <property type="evidence" value="ECO:0007669"/>
    <property type="project" value="UniProtKB-EC"/>
</dbReference>
<accession>A0ABS2G7C6</accession>
<evidence type="ECO:0000313" key="10">
    <source>
        <dbReference type="EMBL" id="MBM6877376.1"/>
    </source>
</evidence>
<feature type="binding site" evidence="8">
    <location>
        <position position="48"/>
    </location>
    <ligand>
        <name>L-glutamine</name>
        <dbReference type="ChEBI" id="CHEBI:58359"/>
    </ligand>
</feature>
<dbReference type="SUPFAM" id="SSF52021">
    <property type="entry name" value="Carbamoyl phosphate synthetase, small subunit N-terminal domain"/>
    <property type="match status" value="1"/>
</dbReference>
<dbReference type="PANTHER" id="PTHR43418">
    <property type="entry name" value="MULTIFUNCTIONAL TRYPTOPHAN BIOSYNTHESIS PROTEIN-RELATED"/>
    <property type="match status" value="1"/>
</dbReference>
<keyword evidence="8" id="KW-0055">Arginine biosynthesis</keyword>
<comment type="pathway">
    <text evidence="1 8">Amino-acid biosynthesis; L-arginine biosynthesis; carbamoyl phosphate from bicarbonate: step 1/1.</text>
</comment>
<evidence type="ECO:0000256" key="7">
    <source>
        <dbReference type="ARBA" id="ARBA00048816"/>
    </source>
</evidence>